<evidence type="ECO:0000256" key="6">
    <source>
        <dbReference type="SAM" id="Phobius"/>
    </source>
</evidence>
<accession>A0A1H9UKM2</accession>
<dbReference type="Proteomes" id="UP000199019">
    <property type="component" value="Unassembled WGS sequence"/>
</dbReference>
<comment type="subcellular location">
    <subcellularLocation>
        <location evidence="1">Cell membrane</location>
        <topology evidence="1">Multi-pass membrane protein</topology>
    </subcellularLocation>
</comment>
<evidence type="ECO:0000256" key="1">
    <source>
        <dbReference type="ARBA" id="ARBA00004651"/>
    </source>
</evidence>
<reference evidence="8" key="1">
    <citation type="submission" date="2016-10" db="EMBL/GenBank/DDBJ databases">
        <authorList>
            <person name="Varghese N."/>
            <person name="Submissions S."/>
        </authorList>
    </citation>
    <scope>NUCLEOTIDE SEQUENCE [LARGE SCALE GENOMIC DNA]</scope>
    <source>
        <strain evidence="8">CGMCC 1.6963</strain>
    </source>
</reference>
<feature type="transmembrane region" description="Helical" evidence="6">
    <location>
        <begin position="107"/>
        <end position="128"/>
    </location>
</feature>
<dbReference type="CDD" id="cd16914">
    <property type="entry name" value="EcfT"/>
    <property type="match status" value="1"/>
</dbReference>
<feature type="transmembrane region" description="Helical" evidence="6">
    <location>
        <begin position="76"/>
        <end position="95"/>
    </location>
</feature>
<proteinExistence type="predicted"/>
<dbReference type="STRING" id="587636.SAMN05216199_1981"/>
<dbReference type="NCBIfam" id="TIGR02454">
    <property type="entry name" value="ECF_T_CbiQ"/>
    <property type="match status" value="1"/>
</dbReference>
<evidence type="ECO:0000256" key="4">
    <source>
        <dbReference type="ARBA" id="ARBA00022989"/>
    </source>
</evidence>
<dbReference type="Pfam" id="PF02361">
    <property type="entry name" value="CbiQ"/>
    <property type="match status" value="1"/>
</dbReference>
<protein>
    <submittedName>
        <fullName evidence="7">Cobalt/nickel transport system permease protein</fullName>
    </submittedName>
</protein>
<dbReference type="InterPro" id="IPR051611">
    <property type="entry name" value="ECF_transporter_component"/>
</dbReference>
<dbReference type="EMBL" id="FOHB01000003">
    <property type="protein sequence ID" value="SES10006.1"/>
    <property type="molecule type" value="Genomic_DNA"/>
</dbReference>
<evidence type="ECO:0000256" key="2">
    <source>
        <dbReference type="ARBA" id="ARBA00022475"/>
    </source>
</evidence>
<dbReference type="GO" id="GO:0006824">
    <property type="term" value="P:cobalt ion transport"/>
    <property type="evidence" value="ECO:0007669"/>
    <property type="project" value="InterPro"/>
</dbReference>
<feature type="transmembrane region" description="Helical" evidence="6">
    <location>
        <begin position="44"/>
        <end position="69"/>
    </location>
</feature>
<dbReference type="GO" id="GO:0043190">
    <property type="term" value="C:ATP-binding cassette (ABC) transporter complex"/>
    <property type="evidence" value="ECO:0007669"/>
    <property type="project" value="InterPro"/>
</dbReference>
<keyword evidence="3 6" id="KW-0812">Transmembrane</keyword>
<feature type="transmembrane region" description="Helical" evidence="6">
    <location>
        <begin position="20"/>
        <end position="38"/>
    </location>
</feature>
<dbReference type="PANTHER" id="PTHR34857">
    <property type="entry name" value="SLL0384 PROTEIN"/>
    <property type="match status" value="1"/>
</dbReference>
<keyword evidence="5 6" id="KW-0472">Membrane</keyword>
<dbReference type="PANTHER" id="PTHR34857:SF2">
    <property type="entry name" value="SLL0384 PROTEIN"/>
    <property type="match status" value="1"/>
</dbReference>
<organism evidence="7 8">
    <name type="scientific">Pedococcus cremeus</name>
    <dbReference type="NCBI Taxonomy" id="587636"/>
    <lineage>
        <taxon>Bacteria</taxon>
        <taxon>Bacillati</taxon>
        <taxon>Actinomycetota</taxon>
        <taxon>Actinomycetes</taxon>
        <taxon>Micrococcales</taxon>
        <taxon>Intrasporangiaceae</taxon>
        <taxon>Pedococcus</taxon>
    </lineage>
</organism>
<keyword evidence="2" id="KW-1003">Cell membrane</keyword>
<evidence type="ECO:0000313" key="7">
    <source>
        <dbReference type="EMBL" id="SES10006.1"/>
    </source>
</evidence>
<dbReference type="RefSeq" id="WP_091757689.1">
    <property type="nucleotide sequence ID" value="NZ_FOHB01000003.1"/>
</dbReference>
<keyword evidence="8" id="KW-1185">Reference proteome</keyword>
<dbReference type="OrthoDB" id="4533at2"/>
<gene>
    <name evidence="7" type="ORF">SAMN05216199_1981</name>
</gene>
<dbReference type="InterPro" id="IPR012809">
    <property type="entry name" value="ECF_CbiQ"/>
</dbReference>
<keyword evidence="4 6" id="KW-1133">Transmembrane helix</keyword>
<evidence type="ECO:0000256" key="5">
    <source>
        <dbReference type="ARBA" id="ARBA00023136"/>
    </source>
</evidence>
<sequence>MGAGHGHQLHFHGHSPVHRMPAHLKLLSLLSFIVLVVATPREQYWAFVVYALLLAGVVAISGVPAGYLLRRMVVEVPFVVFAALMPFVATGPRVQVGPFTVSEAGLLAAWGLLAKGTLGVLASLTLGATTEPRDLLLGLERLRLPHQLVQIMGFMMRYLEVVTDELRRMRIARESRGFTATSVRAWPALGSTAGALFIRSYERGERIHLAMLSRGYNGRLPVTHQAAATPAQWAQAGILPALALATAVLAVAL</sequence>
<evidence type="ECO:0000256" key="3">
    <source>
        <dbReference type="ARBA" id="ARBA00022692"/>
    </source>
</evidence>
<dbReference type="InterPro" id="IPR003339">
    <property type="entry name" value="ABC/ECF_trnsptr_transmembrane"/>
</dbReference>
<dbReference type="AlphaFoldDB" id="A0A1H9UKM2"/>
<name>A0A1H9UKM2_9MICO</name>
<evidence type="ECO:0000313" key="8">
    <source>
        <dbReference type="Proteomes" id="UP000199019"/>
    </source>
</evidence>